<keyword evidence="4" id="KW-1185">Reference proteome</keyword>
<dbReference type="Proteomes" id="UP000738359">
    <property type="component" value="Unassembled WGS sequence"/>
</dbReference>
<name>A0A9P6JE45_MORAP</name>
<feature type="signal peptide" evidence="2">
    <location>
        <begin position="1"/>
        <end position="28"/>
    </location>
</feature>
<evidence type="ECO:0000256" key="1">
    <source>
        <dbReference type="SAM" id="MobiDB-lite"/>
    </source>
</evidence>
<evidence type="ECO:0000313" key="4">
    <source>
        <dbReference type="Proteomes" id="UP000738359"/>
    </source>
</evidence>
<feature type="region of interest" description="Disordered" evidence="1">
    <location>
        <begin position="121"/>
        <end position="173"/>
    </location>
</feature>
<proteinExistence type="predicted"/>
<protein>
    <submittedName>
        <fullName evidence="3">Uncharacterized protein</fullName>
    </submittedName>
</protein>
<organism evidence="3 4">
    <name type="scientific">Mortierella alpina</name>
    <name type="common">Oleaginous fungus</name>
    <name type="synonym">Mortierella renispora</name>
    <dbReference type="NCBI Taxonomy" id="64518"/>
    <lineage>
        <taxon>Eukaryota</taxon>
        <taxon>Fungi</taxon>
        <taxon>Fungi incertae sedis</taxon>
        <taxon>Mucoromycota</taxon>
        <taxon>Mortierellomycotina</taxon>
        <taxon>Mortierellomycetes</taxon>
        <taxon>Mortierellales</taxon>
        <taxon>Mortierellaceae</taxon>
        <taxon>Mortierella</taxon>
    </lineage>
</organism>
<sequence length="269" mass="26950">MLLKYATILKLTSVTLATLLYGTSCTLAAPVAPFCDPATTPPSATDINCVKVLSPALLRSPAEIADRRPLVVLGGDRIIGTPLRKREDLVVPNLSAVGTSTDANNLGTSTAEPTLPVVDALASSPEESSIPPVNEQGASGDSTDADLSSVPGTVAAQESAPSPEEPAGGLVDPTVPVAPITDAPVFPETPQDAPQVSTPTYPNLPIAVVEEPKRKQTPGEIFAKYAAAGAGILSTIGVGVGGLVGGVIGGAAGLAIGLLLAAVNASFYA</sequence>
<evidence type="ECO:0000313" key="3">
    <source>
        <dbReference type="EMBL" id="KAF9966140.1"/>
    </source>
</evidence>
<feature type="chain" id="PRO_5040446828" evidence="2">
    <location>
        <begin position="29"/>
        <end position="269"/>
    </location>
</feature>
<gene>
    <name evidence="3" type="ORF">BGZ70_003203</name>
</gene>
<evidence type="ECO:0000256" key="2">
    <source>
        <dbReference type="SAM" id="SignalP"/>
    </source>
</evidence>
<comment type="caution">
    <text evidence="3">The sequence shown here is derived from an EMBL/GenBank/DDBJ whole genome shotgun (WGS) entry which is preliminary data.</text>
</comment>
<feature type="compositionally biased region" description="Polar residues" evidence="1">
    <location>
        <begin position="136"/>
        <end position="146"/>
    </location>
</feature>
<keyword evidence="2" id="KW-0732">Signal</keyword>
<dbReference type="EMBL" id="JAAAHY010000184">
    <property type="protein sequence ID" value="KAF9966140.1"/>
    <property type="molecule type" value="Genomic_DNA"/>
</dbReference>
<reference evidence="3" key="1">
    <citation type="journal article" date="2020" name="Fungal Divers.">
        <title>Resolving the Mortierellaceae phylogeny through synthesis of multi-gene phylogenetics and phylogenomics.</title>
        <authorList>
            <person name="Vandepol N."/>
            <person name="Liber J."/>
            <person name="Desiro A."/>
            <person name="Na H."/>
            <person name="Kennedy M."/>
            <person name="Barry K."/>
            <person name="Grigoriev I.V."/>
            <person name="Miller A.N."/>
            <person name="O'Donnell K."/>
            <person name="Stajich J.E."/>
            <person name="Bonito G."/>
        </authorList>
    </citation>
    <scope>NUCLEOTIDE SEQUENCE</scope>
    <source>
        <strain evidence="3">CK1249</strain>
    </source>
</reference>
<accession>A0A9P6JE45</accession>
<dbReference type="OrthoDB" id="2444105at2759"/>
<dbReference type="AlphaFoldDB" id="A0A9P6JE45"/>